<sequence length="317" mass="37404">FPPFNNFQVENSILYYYNDHVILKSQHVTLKLPIIVNRRSYNKSFKTLSMNDGFFIQPIGDKVYAEFNDVIYEIRQNRLIELCQIPVQQPGFNRVAIFNQKILATDEHQFFQLSDRKLIKKEFFIDVFGELAQLQSLDTGLASFGCKCIAHVKFNHGEYLLLLQEPVCQTLYKHVCLHTFLSQTGLLVFQNIDKELISVDLTLDVITVKVQTEFKFDESLIETKFGYEFNKNVMLQFTDEGFYQRRERIWLQVVGAVKKEKLQLVDKFKRSLTQSSQENVFMNADQVVNLKQKMKRQFELKQKRTVMSTKMRLMMQE</sequence>
<proteinExistence type="predicted"/>
<protein>
    <submittedName>
        <fullName evidence="1">Uncharacterized protein</fullName>
    </submittedName>
</protein>
<dbReference type="AlphaFoldDB" id="A0A146JWJ3"/>
<gene>
    <name evidence="1" type="ORF">TPC1_31553</name>
</gene>
<accession>A0A146JWJ3</accession>
<dbReference type="EMBL" id="GDID01007654">
    <property type="protein sequence ID" value="JAP88952.1"/>
    <property type="molecule type" value="Transcribed_RNA"/>
</dbReference>
<feature type="non-terminal residue" evidence="1">
    <location>
        <position position="1"/>
    </location>
</feature>
<name>A0A146JWJ3_9EUKA</name>
<evidence type="ECO:0000313" key="1">
    <source>
        <dbReference type="EMBL" id="JAP88952.1"/>
    </source>
</evidence>
<organism evidence="1">
    <name type="scientific">Trepomonas sp. PC1</name>
    <dbReference type="NCBI Taxonomy" id="1076344"/>
    <lineage>
        <taxon>Eukaryota</taxon>
        <taxon>Metamonada</taxon>
        <taxon>Diplomonadida</taxon>
        <taxon>Hexamitidae</taxon>
        <taxon>Hexamitinae</taxon>
        <taxon>Trepomonas</taxon>
    </lineage>
</organism>
<reference evidence="1" key="1">
    <citation type="submission" date="2015-07" db="EMBL/GenBank/DDBJ databases">
        <title>Adaptation to a free-living lifestyle via gene acquisitions in the diplomonad Trepomonas sp. PC1.</title>
        <authorList>
            <person name="Xu F."/>
            <person name="Jerlstrom-Hultqvist J."/>
            <person name="Kolisko M."/>
            <person name="Simpson A.G.B."/>
            <person name="Roger A.J."/>
            <person name="Svard S.G."/>
            <person name="Andersson J.O."/>
        </authorList>
    </citation>
    <scope>NUCLEOTIDE SEQUENCE</scope>
    <source>
        <strain evidence="1">PC1</strain>
    </source>
</reference>